<dbReference type="EMBL" id="CAKOGP040000001">
    <property type="protein sequence ID" value="CAJ1894466.1"/>
    <property type="molecule type" value="Genomic_DNA"/>
</dbReference>
<evidence type="ECO:0000256" key="6">
    <source>
        <dbReference type="ARBA" id="ARBA00022853"/>
    </source>
</evidence>
<dbReference type="Proteomes" id="UP001295423">
    <property type="component" value="Unassembled WGS sequence"/>
</dbReference>
<dbReference type="GO" id="GO:0005634">
    <property type="term" value="C:nucleus"/>
    <property type="evidence" value="ECO:0007669"/>
    <property type="project" value="UniProtKB-SubCell"/>
</dbReference>
<keyword evidence="5" id="KW-0227">DNA damage</keyword>
<feature type="domain" description="CAF1B/HIR1 beta-propeller" evidence="11">
    <location>
        <begin position="74"/>
        <end position="246"/>
    </location>
</feature>
<dbReference type="SUPFAM" id="SSF50978">
    <property type="entry name" value="WD40 repeat-like"/>
    <property type="match status" value="1"/>
</dbReference>
<keyword evidence="6" id="KW-0156">Chromatin regulator</keyword>
<evidence type="ECO:0000256" key="10">
    <source>
        <dbReference type="SAM" id="MobiDB-lite"/>
    </source>
</evidence>
<dbReference type="InterPro" id="IPR045145">
    <property type="entry name" value="PTHR15271"/>
</dbReference>
<feature type="region of interest" description="Disordered" evidence="10">
    <location>
        <begin position="250"/>
        <end position="274"/>
    </location>
</feature>
<keyword evidence="8" id="KW-0539">Nucleus</keyword>
<evidence type="ECO:0000256" key="3">
    <source>
        <dbReference type="ARBA" id="ARBA00022574"/>
    </source>
</evidence>
<comment type="caution">
    <text evidence="12">The sequence shown here is derived from an EMBL/GenBank/DDBJ whole genome shotgun (WGS) entry which is preliminary data.</text>
</comment>
<dbReference type="PANTHER" id="PTHR15271">
    <property type="entry name" value="CHROMATIN ASSEMBLY FACTOR 1 SUBUNIT B"/>
    <property type="match status" value="1"/>
</dbReference>
<feature type="repeat" description="WD" evidence="9">
    <location>
        <begin position="93"/>
        <end position="126"/>
    </location>
</feature>
<dbReference type="Gene3D" id="2.130.10.10">
    <property type="entry name" value="YVTN repeat-like/Quinoprotein amine dehydrogenase"/>
    <property type="match status" value="2"/>
</dbReference>
<keyword evidence="3 9" id="KW-0853">WD repeat</keyword>
<evidence type="ECO:0000256" key="4">
    <source>
        <dbReference type="ARBA" id="ARBA00022737"/>
    </source>
</evidence>
<name>A0AAD2FEW8_9STRA</name>
<evidence type="ECO:0000256" key="1">
    <source>
        <dbReference type="ARBA" id="ARBA00004123"/>
    </source>
</evidence>
<feature type="compositionally biased region" description="Polar residues" evidence="10">
    <location>
        <begin position="299"/>
        <end position="311"/>
    </location>
</feature>
<comment type="subcellular location">
    <subcellularLocation>
        <location evidence="1">Nucleus</location>
    </subcellularLocation>
</comment>
<dbReference type="InterPro" id="IPR055410">
    <property type="entry name" value="Beta-prop_CAF1B_HIR1"/>
</dbReference>
<sequence length="634" mass="70062">MKVETPQILWNIEGDSRKNAPLYSIAMQESGLVENGHVLATAGNTNIINLWKVSFASHDDDDGDDGDDGDKEKQLFHMDCKNLLNKVDYMTSLSRHERPVNSVAFSPNGLHLATAGEAGNIIIWSVPLSKRGNGNGKHFWSTLASEKELAVKIVSTHCEGVTDLSWSADSKRFMVGTIDSQVQVWEDKQYAHNMANTESQQKDSEWQSVFRSGEHSSFVQGVSYDPLGVYLASMGSDRTCRLFPRKIPPKSKKKVLRPSNSCKDAPPPAEPPLEHQQMVSQLMTEHKVEMGKTKRIKQRTTATDPETGAQTKQRLFVDESTCESFFRRLSWTTDGAYLVTPAALWHNEDGADESSSSSSPSFATYLFARHKFDEPCKVLPGLDKPSVVVRPNPVLFELPTTKNQSNKNRPSESECESKENESPKGRNHKNLPYRSIFAVMTLDSILIYDTHHSHPLSIVRGLHYTGLTDCSWSQDGHSLVVCSTDGYLSIINFGPNELGKVYQPPPAAQESQMPAAVMARPPQVKMMMQNPSPVSSPIPPCRPGPAVLESRPTKKTRITPTTLSPTSTMMTCSSSTIATKSPTTVSTATKRSAPETEEVGDAVNKLSLNSRLHVADGEKQPKKKKRIQPMLIST</sequence>
<dbReference type="GO" id="GO:0033186">
    <property type="term" value="C:CAF-1 complex"/>
    <property type="evidence" value="ECO:0007669"/>
    <property type="project" value="TreeGrafter"/>
</dbReference>
<evidence type="ECO:0000259" key="11">
    <source>
        <dbReference type="Pfam" id="PF24105"/>
    </source>
</evidence>
<evidence type="ECO:0000313" key="13">
    <source>
        <dbReference type="Proteomes" id="UP001295423"/>
    </source>
</evidence>
<evidence type="ECO:0000313" key="12">
    <source>
        <dbReference type="EMBL" id="CAJ1894466.1"/>
    </source>
</evidence>
<dbReference type="Pfam" id="PF24105">
    <property type="entry name" value="Beta-prop_CAF1B_HIR1"/>
    <property type="match status" value="2"/>
</dbReference>
<feature type="region of interest" description="Disordered" evidence="10">
    <location>
        <begin position="288"/>
        <end position="311"/>
    </location>
</feature>
<accession>A0AAD2FEW8</accession>
<evidence type="ECO:0000256" key="5">
    <source>
        <dbReference type="ARBA" id="ARBA00022763"/>
    </source>
</evidence>
<evidence type="ECO:0000256" key="9">
    <source>
        <dbReference type="PROSITE-ProRule" id="PRU00221"/>
    </source>
</evidence>
<dbReference type="InterPro" id="IPR015943">
    <property type="entry name" value="WD40/YVTN_repeat-like_dom_sf"/>
</dbReference>
<proteinExistence type="inferred from homology"/>
<comment type="similarity">
    <text evidence="2">Belongs to the WD repeat HIR1 family.</text>
</comment>
<feature type="compositionally biased region" description="Polar residues" evidence="10">
    <location>
        <begin position="580"/>
        <end position="590"/>
    </location>
</feature>
<dbReference type="GO" id="GO:0006334">
    <property type="term" value="P:nucleosome assembly"/>
    <property type="evidence" value="ECO:0007669"/>
    <property type="project" value="TreeGrafter"/>
</dbReference>
<feature type="domain" description="CAF1B/HIR1 beta-propeller" evidence="11">
    <location>
        <begin position="294"/>
        <end position="498"/>
    </location>
</feature>
<feature type="compositionally biased region" description="Low complexity" evidence="10">
    <location>
        <begin position="558"/>
        <end position="579"/>
    </location>
</feature>
<evidence type="ECO:0000256" key="2">
    <source>
        <dbReference type="ARBA" id="ARBA00007306"/>
    </source>
</evidence>
<dbReference type="PROSITE" id="PS50082">
    <property type="entry name" value="WD_REPEATS_2"/>
    <property type="match status" value="2"/>
</dbReference>
<feature type="region of interest" description="Disordered" evidence="10">
    <location>
        <begin position="545"/>
        <end position="634"/>
    </location>
</feature>
<protein>
    <recommendedName>
        <fullName evidence="11">CAF1B/HIR1 beta-propeller domain-containing protein</fullName>
    </recommendedName>
</protein>
<keyword evidence="4" id="KW-0677">Repeat</keyword>
<evidence type="ECO:0000256" key="7">
    <source>
        <dbReference type="ARBA" id="ARBA00023204"/>
    </source>
</evidence>
<gene>
    <name evidence="12" type="ORF">CYCCA115_LOCUS148</name>
</gene>
<feature type="repeat" description="WD" evidence="9">
    <location>
        <begin position="154"/>
        <end position="186"/>
    </location>
</feature>
<dbReference type="PROSITE" id="PS50294">
    <property type="entry name" value="WD_REPEATS_REGION"/>
    <property type="match status" value="2"/>
</dbReference>
<dbReference type="GO" id="GO:0006335">
    <property type="term" value="P:DNA replication-dependent chromatin assembly"/>
    <property type="evidence" value="ECO:0007669"/>
    <property type="project" value="InterPro"/>
</dbReference>
<organism evidence="12 13">
    <name type="scientific">Cylindrotheca closterium</name>
    <dbReference type="NCBI Taxonomy" id="2856"/>
    <lineage>
        <taxon>Eukaryota</taxon>
        <taxon>Sar</taxon>
        <taxon>Stramenopiles</taxon>
        <taxon>Ochrophyta</taxon>
        <taxon>Bacillariophyta</taxon>
        <taxon>Bacillariophyceae</taxon>
        <taxon>Bacillariophycidae</taxon>
        <taxon>Bacillariales</taxon>
        <taxon>Bacillariaceae</taxon>
        <taxon>Cylindrotheca</taxon>
    </lineage>
</organism>
<dbReference type="AlphaFoldDB" id="A0AAD2FEW8"/>
<feature type="region of interest" description="Disordered" evidence="10">
    <location>
        <begin position="398"/>
        <end position="428"/>
    </location>
</feature>
<evidence type="ECO:0000256" key="8">
    <source>
        <dbReference type="ARBA" id="ARBA00023242"/>
    </source>
</evidence>
<feature type="compositionally biased region" description="Basic and acidic residues" evidence="10">
    <location>
        <begin position="409"/>
        <end position="424"/>
    </location>
</feature>
<keyword evidence="7" id="KW-0234">DNA repair</keyword>
<reference evidence="12" key="1">
    <citation type="submission" date="2023-08" db="EMBL/GenBank/DDBJ databases">
        <authorList>
            <person name="Audoor S."/>
            <person name="Bilcke G."/>
        </authorList>
    </citation>
    <scope>NUCLEOTIDE SEQUENCE</scope>
</reference>
<dbReference type="GO" id="GO:0006281">
    <property type="term" value="P:DNA repair"/>
    <property type="evidence" value="ECO:0007669"/>
    <property type="project" value="UniProtKB-KW"/>
</dbReference>
<dbReference type="InterPro" id="IPR001680">
    <property type="entry name" value="WD40_rpt"/>
</dbReference>
<dbReference type="PANTHER" id="PTHR15271:SF4">
    <property type="entry name" value="CHROMATIN ASSEMBLY FACTOR 1 SUBUNIT B"/>
    <property type="match status" value="1"/>
</dbReference>
<dbReference type="InterPro" id="IPR036322">
    <property type="entry name" value="WD40_repeat_dom_sf"/>
</dbReference>
<keyword evidence="13" id="KW-1185">Reference proteome</keyword>
<dbReference type="SMART" id="SM00320">
    <property type="entry name" value="WD40"/>
    <property type="match status" value="5"/>
</dbReference>